<dbReference type="Pfam" id="PF00443">
    <property type="entry name" value="UCH"/>
    <property type="match status" value="1"/>
</dbReference>
<keyword evidence="6" id="KW-0788">Thiol protease</keyword>
<evidence type="ECO:0000313" key="10">
    <source>
        <dbReference type="EMBL" id="CAK3972077.1"/>
    </source>
</evidence>
<evidence type="ECO:0000256" key="5">
    <source>
        <dbReference type="ARBA" id="ARBA00022801"/>
    </source>
</evidence>
<dbReference type="GO" id="GO:0070628">
    <property type="term" value="F:proteasome binding"/>
    <property type="evidence" value="ECO:0007669"/>
    <property type="project" value="TreeGrafter"/>
</dbReference>
<name>A0AAI9EA05_9PEZI</name>
<dbReference type="InterPro" id="IPR038765">
    <property type="entry name" value="Papain-like_cys_pep_sf"/>
</dbReference>
<dbReference type="Gene3D" id="3.90.70.10">
    <property type="entry name" value="Cysteine proteinases"/>
    <property type="match status" value="1"/>
</dbReference>
<dbReference type="AlphaFoldDB" id="A0AAI9EA05"/>
<keyword evidence="7" id="KW-0175">Coiled coil</keyword>
<dbReference type="EC" id="3.4.19.12" evidence="2"/>
<reference evidence="10" key="1">
    <citation type="submission" date="2023-11" db="EMBL/GenBank/DDBJ databases">
        <authorList>
            <person name="Alioto T."/>
            <person name="Alioto T."/>
            <person name="Gomez Garrido J."/>
        </authorList>
    </citation>
    <scope>NUCLEOTIDE SEQUENCE</scope>
</reference>
<evidence type="ECO:0000256" key="2">
    <source>
        <dbReference type="ARBA" id="ARBA00012759"/>
    </source>
</evidence>
<dbReference type="InterPro" id="IPR025305">
    <property type="entry name" value="UCH_repeat_domain"/>
</dbReference>
<dbReference type="InterPro" id="IPR018200">
    <property type="entry name" value="USP_CS"/>
</dbReference>
<organism evidence="10 11">
    <name type="scientific">Lecanosticta acicola</name>
    <dbReference type="NCBI Taxonomy" id="111012"/>
    <lineage>
        <taxon>Eukaryota</taxon>
        <taxon>Fungi</taxon>
        <taxon>Dikarya</taxon>
        <taxon>Ascomycota</taxon>
        <taxon>Pezizomycotina</taxon>
        <taxon>Dothideomycetes</taxon>
        <taxon>Dothideomycetidae</taxon>
        <taxon>Mycosphaerellales</taxon>
        <taxon>Mycosphaerellaceae</taxon>
        <taxon>Lecanosticta</taxon>
    </lineage>
</organism>
<dbReference type="PROSITE" id="PS00972">
    <property type="entry name" value="USP_1"/>
    <property type="match status" value="1"/>
</dbReference>
<feature type="compositionally biased region" description="Basic and acidic residues" evidence="8">
    <location>
        <begin position="814"/>
        <end position="833"/>
    </location>
</feature>
<dbReference type="GO" id="GO:0061136">
    <property type="term" value="P:regulation of proteasomal protein catabolic process"/>
    <property type="evidence" value="ECO:0007669"/>
    <property type="project" value="TreeGrafter"/>
</dbReference>
<feature type="coiled-coil region" evidence="7">
    <location>
        <begin position="1056"/>
        <end position="1083"/>
    </location>
</feature>
<comment type="caution">
    <text evidence="10">The sequence shown here is derived from an EMBL/GenBank/DDBJ whole genome shotgun (WGS) entry which is preliminary data.</text>
</comment>
<dbReference type="PROSITE" id="PS00973">
    <property type="entry name" value="USP_2"/>
    <property type="match status" value="1"/>
</dbReference>
<evidence type="ECO:0000313" key="11">
    <source>
        <dbReference type="Proteomes" id="UP001296104"/>
    </source>
</evidence>
<dbReference type="InterPro" id="IPR001394">
    <property type="entry name" value="Peptidase_C19_UCH"/>
</dbReference>
<evidence type="ECO:0000256" key="8">
    <source>
        <dbReference type="SAM" id="MobiDB-lite"/>
    </source>
</evidence>
<feature type="compositionally biased region" description="Polar residues" evidence="8">
    <location>
        <begin position="755"/>
        <end position="780"/>
    </location>
</feature>
<dbReference type="PANTHER" id="PTHR43982">
    <property type="entry name" value="UBIQUITIN CARBOXYL-TERMINAL HYDROLASE"/>
    <property type="match status" value="1"/>
</dbReference>
<evidence type="ECO:0000256" key="3">
    <source>
        <dbReference type="ARBA" id="ARBA00022670"/>
    </source>
</evidence>
<keyword evidence="4" id="KW-0833">Ubl conjugation pathway</keyword>
<dbReference type="PANTHER" id="PTHR43982:SF6">
    <property type="entry name" value="UBIQUITIN CARBOXYL-TERMINAL HYDROLASE 2-RELATED"/>
    <property type="match status" value="1"/>
</dbReference>
<accession>A0AAI9EA05</accession>
<keyword evidence="11" id="KW-1185">Reference proteome</keyword>
<dbReference type="GO" id="GO:0043161">
    <property type="term" value="P:proteasome-mediated ubiquitin-dependent protein catabolic process"/>
    <property type="evidence" value="ECO:0007669"/>
    <property type="project" value="InterPro"/>
</dbReference>
<feature type="region of interest" description="Disordered" evidence="8">
    <location>
        <begin position="737"/>
        <end position="833"/>
    </location>
</feature>
<evidence type="ECO:0000256" key="6">
    <source>
        <dbReference type="ARBA" id="ARBA00022807"/>
    </source>
</evidence>
<feature type="region of interest" description="Disordered" evidence="8">
    <location>
        <begin position="1169"/>
        <end position="1235"/>
    </location>
</feature>
<evidence type="ECO:0000256" key="1">
    <source>
        <dbReference type="ARBA" id="ARBA00000707"/>
    </source>
</evidence>
<dbReference type="EMBL" id="CAVMBE010000017">
    <property type="protein sequence ID" value="CAK3972077.1"/>
    <property type="molecule type" value="Genomic_DNA"/>
</dbReference>
<feature type="compositionally biased region" description="Polar residues" evidence="8">
    <location>
        <begin position="1207"/>
        <end position="1218"/>
    </location>
</feature>
<keyword evidence="5 10" id="KW-0378">Hydrolase</keyword>
<feature type="domain" description="USP" evidence="9">
    <location>
        <begin position="608"/>
        <end position="1154"/>
    </location>
</feature>
<protein>
    <recommendedName>
        <fullName evidence="2">ubiquitinyl hydrolase 1</fullName>
        <ecNumber evidence="2">3.4.19.12</ecNumber>
    </recommendedName>
</protein>
<dbReference type="GO" id="GO:0004843">
    <property type="term" value="F:cysteine-type deubiquitinase activity"/>
    <property type="evidence" value="ECO:0007669"/>
    <property type="project" value="UniProtKB-EC"/>
</dbReference>
<comment type="catalytic activity">
    <reaction evidence="1">
        <text>Thiol-dependent hydrolysis of ester, thioester, amide, peptide and isopeptide bonds formed by the C-terminal Gly of ubiquitin (a 76-residue protein attached to proteins as an intracellular targeting signal).</text>
        <dbReference type="EC" id="3.4.19.12"/>
    </reaction>
</comment>
<gene>
    <name evidence="10" type="ORF">LECACI_7A003608</name>
</gene>
<evidence type="ECO:0000256" key="4">
    <source>
        <dbReference type="ARBA" id="ARBA00022786"/>
    </source>
</evidence>
<dbReference type="Proteomes" id="UP001296104">
    <property type="component" value="Unassembled WGS sequence"/>
</dbReference>
<dbReference type="InterPro" id="IPR028889">
    <property type="entry name" value="USP"/>
</dbReference>
<evidence type="ECO:0000259" key="9">
    <source>
        <dbReference type="PROSITE" id="PS50235"/>
    </source>
</evidence>
<dbReference type="Pfam" id="PF13446">
    <property type="entry name" value="RPT"/>
    <property type="match status" value="2"/>
</dbReference>
<keyword evidence="3" id="KW-0645">Protease</keyword>
<dbReference type="SUPFAM" id="SSF54001">
    <property type="entry name" value="Cysteine proteinases"/>
    <property type="match status" value="1"/>
</dbReference>
<sequence>MPSIPSGPGKTAPKLVQDFLLFDPLRTAQGQNYLTDFSPTVGDGPQLAPVIGSCKHEYRTKHEQSVLPPLDLRPDGGSEYKCAVICKKCRIHADVHIHFASASNPCPNHDYPLHHFQRVHAEDYQSTNRLSYVWQCSGPACGAQLRITFRMPRISPQQKVMLTDTELLKRRYEAVMKEDTNRDNVRRATPVESLTRLRKYIKDSLDPKHTRRTFSAYNKRFMEAFGVYGRDCADILNELGFRHGVDDEGSEIWTLPQPGVLDDRLRADGTHLRELLEDVELELEVLMAKLAHETGAVNPAAAEGGWTSADKDIERTLAVQGYARHSSLRRVGASNEELPYFSALGALPDFADSLLVFSFDRQVLCDPEKRAYYFECLQTITDGRNTEQLQMKVATLNSQGEISRRDLSAAFRTLNIPVSEHQASDERILNLFHVRILDLGSQAEAEARQALYKIGVARNSQQLIGTAQRAMETYEEALGWLGNGAEKTTDDEFLISIASIKKNEGKENEELTMKAISIIARERKSDMLNNWVVSGEVGEYQMSVDEALRHLGIDGKFEECDPEILPLLFDTARSDKPGENTEKAIATLQQAMAGGPPKPSHSLDTWPVGLISHGNTCYLNSLLQYYFSMAPFREHILNYDEHKYDIAKYGEKKQRVGYVFVDTVQIKGSHVFAEDLKHLFERMIKEPSISVKPEQDLVCRAFLELKDYALLTADQDEEEGDGASHRDVEAAVEQKIPDGPAVPAPADEQSRHQSDASSTTLQASVNGEDTDVSMQSNEQRPPTPPASPGTEAADKKQQPAAAPPLPPRKRKQSSAREKALALAQEKARQQQDVTEVHDAIMDRLRFGLMPLGEEEGGEQEDALRNLFRITISETRVKGELDEKPRNQFTTAIQVDVPSEPMDIYSALDSFFDLQTFEIDPKTGPRTAFKSIVSPPPVLQISIPRIGFDSVKGESHKIEQSVKLEDELYLDRYIDNSGVDILPKRKACFGWRKQLRTLKKEQKALSQSEMELDGPAAVTETANYINNLNGIDSELEEVGLDGLEVDSELPGILQQDAAQQAERLAVLEREIAQLETQLQNQFTDAKRVKYRLASVFFHRGTVGHGHYWVYIHDFENDMWRKYNDDQVEQFTDIKEILEAHTWAHGTPMYAVYVQDDKKTEIIKPVCRAPEQLPTPAYSSNEQGSNGWVDDVGNDVDMKDANESDIANPRTTMKQSSGVPESTAGWDTPRHVPPTAW</sequence>
<dbReference type="PROSITE" id="PS50235">
    <property type="entry name" value="USP_3"/>
    <property type="match status" value="1"/>
</dbReference>
<dbReference type="InterPro" id="IPR044635">
    <property type="entry name" value="UBP14-like"/>
</dbReference>
<dbReference type="GO" id="GO:0016579">
    <property type="term" value="P:protein deubiquitination"/>
    <property type="evidence" value="ECO:0007669"/>
    <property type="project" value="InterPro"/>
</dbReference>
<evidence type="ECO:0000256" key="7">
    <source>
        <dbReference type="SAM" id="Coils"/>
    </source>
</evidence>
<proteinExistence type="predicted"/>